<feature type="domain" description="S1 motif" evidence="7">
    <location>
        <begin position="39"/>
        <end position="119"/>
    </location>
</feature>
<evidence type="ECO:0000256" key="2">
    <source>
        <dbReference type="ARBA" id="ARBA00022723"/>
    </source>
</evidence>
<evidence type="ECO:0000256" key="5">
    <source>
        <dbReference type="ARBA" id="ARBA00022884"/>
    </source>
</evidence>
<feature type="compositionally biased region" description="Basic residues" evidence="6">
    <location>
        <begin position="562"/>
        <end position="573"/>
    </location>
</feature>
<dbReference type="CDD" id="cd04453">
    <property type="entry name" value="S1_RNase_E"/>
    <property type="match status" value="1"/>
</dbReference>
<evidence type="ECO:0000313" key="8">
    <source>
        <dbReference type="EMBL" id="HIS83896.1"/>
    </source>
</evidence>
<reference evidence="8" key="2">
    <citation type="journal article" date="2021" name="PeerJ">
        <title>Extensive microbial diversity within the chicken gut microbiome revealed by metagenomics and culture.</title>
        <authorList>
            <person name="Gilroy R."/>
            <person name="Ravi A."/>
            <person name="Getino M."/>
            <person name="Pursley I."/>
            <person name="Horton D.L."/>
            <person name="Alikhan N.F."/>
            <person name="Baker D."/>
            <person name="Gharbi K."/>
            <person name="Hall N."/>
            <person name="Watson M."/>
            <person name="Adriaenssens E.M."/>
            <person name="Foster-Nyarko E."/>
            <person name="Jarju S."/>
            <person name="Secka A."/>
            <person name="Antonio M."/>
            <person name="Oren A."/>
            <person name="Chaudhuri R.R."/>
            <person name="La Ragione R."/>
            <person name="Hildebrand F."/>
            <person name="Pallen M.J."/>
        </authorList>
    </citation>
    <scope>NUCLEOTIDE SEQUENCE</scope>
    <source>
        <strain evidence="8">CHK152-2994</strain>
    </source>
</reference>
<evidence type="ECO:0000256" key="4">
    <source>
        <dbReference type="ARBA" id="ARBA00022842"/>
    </source>
</evidence>
<evidence type="ECO:0000256" key="1">
    <source>
        <dbReference type="ARBA" id="ARBA00001946"/>
    </source>
</evidence>
<name>A0A9D1FYN8_9BACT</name>
<dbReference type="PANTHER" id="PTHR30001">
    <property type="entry name" value="RIBONUCLEASE"/>
    <property type="match status" value="1"/>
</dbReference>
<dbReference type="InterPro" id="IPR019307">
    <property type="entry name" value="RNA-bd_AU-1/RNase_E/G"/>
</dbReference>
<reference evidence="8" key="1">
    <citation type="submission" date="2020-10" db="EMBL/GenBank/DDBJ databases">
        <authorList>
            <person name="Gilroy R."/>
        </authorList>
    </citation>
    <scope>NUCLEOTIDE SEQUENCE</scope>
    <source>
        <strain evidence="8">CHK152-2994</strain>
    </source>
</reference>
<dbReference type="PANTHER" id="PTHR30001:SF0">
    <property type="entry name" value="RIBONUCLEASE G"/>
    <property type="match status" value="1"/>
</dbReference>
<keyword evidence="3" id="KW-0378">Hydrolase</keyword>
<comment type="caution">
    <text evidence="8">The sequence shown here is derived from an EMBL/GenBank/DDBJ whole genome shotgun (WGS) entry which is preliminary data.</text>
</comment>
<dbReference type="GO" id="GO:0005737">
    <property type="term" value="C:cytoplasm"/>
    <property type="evidence" value="ECO:0007669"/>
    <property type="project" value="TreeGrafter"/>
</dbReference>
<dbReference type="GO" id="GO:0016787">
    <property type="term" value="F:hydrolase activity"/>
    <property type="evidence" value="ECO:0007669"/>
    <property type="project" value="UniProtKB-KW"/>
</dbReference>
<dbReference type="InterPro" id="IPR004659">
    <property type="entry name" value="RNase_E/G"/>
</dbReference>
<dbReference type="Gene3D" id="2.40.50.140">
    <property type="entry name" value="Nucleic acid-binding proteins"/>
    <property type="match status" value="1"/>
</dbReference>
<dbReference type="GO" id="GO:0006364">
    <property type="term" value="P:rRNA processing"/>
    <property type="evidence" value="ECO:0007669"/>
    <property type="project" value="TreeGrafter"/>
</dbReference>
<dbReference type="PROSITE" id="PS50126">
    <property type="entry name" value="S1"/>
    <property type="match status" value="1"/>
</dbReference>
<feature type="region of interest" description="Disordered" evidence="6">
    <location>
        <begin position="541"/>
        <end position="640"/>
    </location>
</feature>
<comment type="cofactor">
    <cofactor evidence="1">
        <name>Mg(2+)</name>
        <dbReference type="ChEBI" id="CHEBI:18420"/>
    </cofactor>
</comment>
<dbReference type="Pfam" id="PF10150">
    <property type="entry name" value="RNase_E_G"/>
    <property type="match status" value="1"/>
</dbReference>
<keyword evidence="2" id="KW-0479">Metal-binding</keyword>
<evidence type="ECO:0000259" key="7">
    <source>
        <dbReference type="PROSITE" id="PS50126"/>
    </source>
</evidence>
<dbReference type="EMBL" id="DVJO01000216">
    <property type="protein sequence ID" value="HIS83896.1"/>
    <property type="molecule type" value="Genomic_DNA"/>
</dbReference>
<feature type="compositionally biased region" description="Low complexity" evidence="6">
    <location>
        <begin position="431"/>
        <end position="469"/>
    </location>
</feature>
<proteinExistence type="predicted"/>
<dbReference type="SMART" id="SM00316">
    <property type="entry name" value="S1"/>
    <property type="match status" value="1"/>
</dbReference>
<protein>
    <submittedName>
        <fullName evidence="8">Rne/Rng family ribonuclease</fullName>
    </submittedName>
</protein>
<dbReference type="GO" id="GO:0003723">
    <property type="term" value="F:RNA binding"/>
    <property type="evidence" value="ECO:0007669"/>
    <property type="project" value="UniProtKB-KW"/>
</dbReference>
<evidence type="ECO:0000313" key="9">
    <source>
        <dbReference type="Proteomes" id="UP000824139"/>
    </source>
</evidence>
<keyword evidence="5" id="KW-0694">RNA-binding</keyword>
<dbReference type="Proteomes" id="UP000824139">
    <property type="component" value="Unassembled WGS sequence"/>
</dbReference>
<sequence length="640" mass="71690">MNNKNTNQPQPKKIVIAERDNIAAVLEGKKVTDFFIHRGEVLLGDVYLATVDNILPSIDAAFVNVGTDKMGFLHAQDVMGKGSLKEKLSPKQKLIVQVVKEPTGHKGPRVTTEISLPGRFLVLMPNEPGVSVSKKIENSKERARLKAIMNLIKPVGVGVIIRTEAEGQSEADIQEDLEILLEKWNNIITAAETMTPPNLIYRDQDLLYRVIREACTEDTKEIIVDTAFAMNRVQNILQNWHMNKNIEVTLYKGTEPLLVAMDIHKEIKAALNIKVNMPSGGYLFIQQTEALTVIDVNSGKFTSSSTQDETILKTNIEAVHEIARQLRLRNIGGMIIIDFIDMLSRADKLAIMEELEIALEPDKAKPQVGQLSDLGLVELTRHRQGQSLAEIFTKRCPHCQGTGCSVIDFNFATPTAEGEYRAKAAKLKLPVNNFKKNNNKNFNKNQPQQNPQPQAEVQEQAAPVAIEVENPSQNAVQEVEKRENNKRQRNNRRKKFDKQERESTTEVQAEIQQAEEIPTAETVIKPMEEIKPVIEEQAKTVETQVTELTEPVVAESEEKPEKKTKKVRGKRNKKQESVEVVSSDESAQPQPVSDEAVKVSELAAEQPEEAPKKTRRPNRGSSKKGRAKKSSEEKIETPVQ</sequence>
<organism evidence="8 9">
    <name type="scientific">Candidatus Scatenecus faecavium</name>
    <dbReference type="NCBI Taxonomy" id="2840915"/>
    <lineage>
        <taxon>Bacteria</taxon>
        <taxon>Candidatus Scatenecus</taxon>
    </lineage>
</organism>
<dbReference type="SUPFAM" id="SSF50249">
    <property type="entry name" value="Nucleic acid-binding proteins"/>
    <property type="match status" value="1"/>
</dbReference>
<gene>
    <name evidence="8" type="ORF">IAD41_09865</name>
</gene>
<feature type="compositionally biased region" description="Basic and acidic residues" evidence="6">
    <location>
        <begin position="629"/>
        <end position="640"/>
    </location>
</feature>
<evidence type="ECO:0000256" key="3">
    <source>
        <dbReference type="ARBA" id="ARBA00022801"/>
    </source>
</evidence>
<dbReference type="GO" id="GO:0004540">
    <property type="term" value="F:RNA nuclease activity"/>
    <property type="evidence" value="ECO:0007669"/>
    <property type="project" value="InterPro"/>
</dbReference>
<keyword evidence="4" id="KW-0460">Magnesium</keyword>
<dbReference type="GO" id="GO:0046872">
    <property type="term" value="F:metal ion binding"/>
    <property type="evidence" value="ECO:0007669"/>
    <property type="project" value="UniProtKB-KW"/>
</dbReference>
<dbReference type="AlphaFoldDB" id="A0A9D1FYN8"/>
<dbReference type="InterPro" id="IPR003029">
    <property type="entry name" value="S1_domain"/>
</dbReference>
<dbReference type="NCBIfam" id="TIGR00757">
    <property type="entry name" value="RNaseEG"/>
    <property type="match status" value="1"/>
</dbReference>
<feature type="compositionally biased region" description="Basic residues" evidence="6">
    <location>
        <begin position="613"/>
        <end position="628"/>
    </location>
</feature>
<dbReference type="InterPro" id="IPR012340">
    <property type="entry name" value="NA-bd_OB-fold"/>
</dbReference>
<accession>A0A9D1FYN8</accession>
<feature type="region of interest" description="Disordered" evidence="6">
    <location>
        <begin position="431"/>
        <end position="510"/>
    </location>
</feature>
<feature type="compositionally biased region" description="Basic residues" evidence="6">
    <location>
        <begin position="487"/>
        <end position="496"/>
    </location>
</feature>
<evidence type="ECO:0000256" key="6">
    <source>
        <dbReference type="SAM" id="MobiDB-lite"/>
    </source>
</evidence>